<evidence type="ECO:0000256" key="2">
    <source>
        <dbReference type="SAM" id="Phobius"/>
    </source>
</evidence>
<reference evidence="3 4" key="1">
    <citation type="submission" date="2021-10" db="EMBL/GenBank/DDBJ databases">
        <title>Collection of gut derived symbiotic bacterial strains cultured from healthy donors.</title>
        <authorList>
            <person name="Lin H."/>
            <person name="Littmann E."/>
            <person name="Kohout C."/>
            <person name="Pamer E.G."/>
        </authorList>
    </citation>
    <scope>NUCLEOTIDE SEQUENCE [LARGE SCALE GENOMIC DNA]</scope>
    <source>
        <strain evidence="3 4">DFI.1.165</strain>
    </source>
</reference>
<evidence type="ECO:0000313" key="3">
    <source>
        <dbReference type="EMBL" id="MCB7385748.1"/>
    </source>
</evidence>
<feature type="transmembrane region" description="Helical" evidence="2">
    <location>
        <begin position="26"/>
        <end position="45"/>
    </location>
</feature>
<sequence>MAYVPVPKDLSKIKTKLAFNLTKRQLICFSIAAVIGIPTYLFTRAHIGNSPALFLMIGLMLPCFFFAMFERDGLPFEKVLCNIIRTCYLWPRVRPYKTQNFYAALCGPDKEAKPIDPKADRAAKRQPAHQSAQTEKGRSHHRTADHSL</sequence>
<dbReference type="Pfam" id="PF12666">
    <property type="entry name" value="PrgI"/>
    <property type="match status" value="1"/>
</dbReference>
<keyword evidence="2" id="KW-0472">Membrane</keyword>
<name>A0ABS8DBL7_9FIRM</name>
<dbReference type="Proteomes" id="UP001299546">
    <property type="component" value="Unassembled WGS sequence"/>
</dbReference>
<feature type="transmembrane region" description="Helical" evidence="2">
    <location>
        <begin position="51"/>
        <end position="69"/>
    </location>
</feature>
<dbReference type="RefSeq" id="WP_074017758.1">
    <property type="nucleotide sequence ID" value="NZ_JAJCIQ010000001.1"/>
</dbReference>
<comment type="caution">
    <text evidence="3">The sequence shown here is derived from an EMBL/GenBank/DDBJ whole genome shotgun (WGS) entry which is preliminary data.</text>
</comment>
<evidence type="ECO:0000256" key="1">
    <source>
        <dbReference type="SAM" id="MobiDB-lite"/>
    </source>
</evidence>
<proteinExistence type="predicted"/>
<dbReference type="InterPro" id="IPR024414">
    <property type="entry name" value="Uncharacterised_PrgI"/>
</dbReference>
<feature type="region of interest" description="Disordered" evidence="1">
    <location>
        <begin position="108"/>
        <end position="148"/>
    </location>
</feature>
<protein>
    <submittedName>
        <fullName evidence="3">PrgI family protein</fullName>
    </submittedName>
</protein>
<keyword evidence="2" id="KW-1133">Transmembrane helix</keyword>
<dbReference type="EMBL" id="JAJCIS010000001">
    <property type="protein sequence ID" value="MCB7385748.1"/>
    <property type="molecule type" value="Genomic_DNA"/>
</dbReference>
<feature type="compositionally biased region" description="Basic and acidic residues" evidence="1">
    <location>
        <begin position="108"/>
        <end position="123"/>
    </location>
</feature>
<organism evidence="3 4">
    <name type="scientific">Bariatricus massiliensis</name>
    <dbReference type="NCBI Taxonomy" id="1745713"/>
    <lineage>
        <taxon>Bacteria</taxon>
        <taxon>Bacillati</taxon>
        <taxon>Bacillota</taxon>
        <taxon>Clostridia</taxon>
        <taxon>Lachnospirales</taxon>
        <taxon>Lachnospiraceae</taxon>
        <taxon>Bariatricus</taxon>
    </lineage>
</organism>
<keyword evidence="2" id="KW-0812">Transmembrane</keyword>
<keyword evidence="4" id="KW-1185">Reference proteome</keyword>
<gene>
    <name evidence="3" type="ORF">LIZ65_00465</name>
</gene>
<evidence type="ECO:0000313" key="4">
    <source>
        <dbReference type="Proteomes" id="UP001299546"/>
    </source>
</evidence>
<accession>A0ABS8DBL7</accession>